<keyword evidence="5 15" id="KW-0812">Transmembrane</keyword>
<evidence type="ECO:0000256" key="2">
    <source>
        <dbReference type="ARBA" id="ARBA00010441"/>
    </source>
</evidence>
<organism evidence="16">
    <name type="scientific">Rhipicephalus appendiculatus</name>
    <name type="common">Brown ear tick</name>
    <dbReference type="NCBI Taxonomy" id="34631"/>
    <lineage>
        <taxon>Eukaryota</taxon>
        <taxon>Metazoa</taxon>
        <taxon>Ecdysozoa</taxon>
        <taxon>Arthropoda</taxon>
        <taxon>Chelicerata</taxon>
        <taxon>Arachnida</taxon>
        <taxon>Acari</taxon>
        <taxon>Parasitiformes</taxon>
        <taxon>Ixodida</taxon>
        <taxon>Ixodoidea</taxon>
        <taxon>Ixodidae</taxon>
        <taxon>Rhipicephalinae</taxon>
        <taxon>Rhipicephalus</taxon>
        <taxon>Rhipicephalus</taxon>
    </lineage>
</organism>
<dbReference type="GO" id="GO:0043337">
    <property type="term" value="F:cardiolipin synthase (CMP-forming)"/>
    <property type="evidence" value="ECO:0007669"/>
    <property type="project" value="UniProtKB-EC"/>
</dbReference>
<evidence type="ECO:0000256" key="9">
    <source>
        <dbReference type="ARBA" id="ARBA00023128"/>
    </source>
</evidence>
<keyword evidence="8" id="KW-0443">Lipid metabolism</keyword>
<sequence>MALRLWSRRGVLPLRTLLRRVPGGAGNFDAAALDVVPPCPWSSRVWRVSCISTGAGGDRGAEEPVATTTRPVFLRPKTRVQRTRDSLAKTGRSLRATREKVTENVEQTKRIVTERMGHLRENIMTIPNALSLARLCSSPVLGYLVVTEGYTSALVLFAAAGVTDVLDGWVARSFPSQQSMLGTVVDPLADKCLVATLFLSLTVAGLIPVPLTALIVARDVTLVGCAGYLRFASLPAPKTFLRFFDVSLATVKFSPTSISKANTAVQLGLVAATLAAPVFGFVDHSALHAFWYLTASTTLLSGLTYLFTKDAYQFIRKDKS</sequence>
<dbReference type="EC" id="2.7.8.41" evidence="13"/>
<dbReference type="InterPro" id="IPR000462">
    <property type="entry name" value="CDP-OH_P_trans"/>
</dbReference>
<dbReference type="FunFam" id="1.20.120.1760:FF:000005">
    <property type="entry name" value="Cardiolipin synthase 1"/>
    <property type="match status" value="1"/>
</dbReference>
<dbReference type="AlphaFoldDB" id="A0A131YVD7"/>
<name>A0A131YVD7_RHIAP</name>
<evidence type="ECO:0000256" key="1">
    <source>
        <dbReference type="ARBA" id="ARBA00004448"/>
    </source>
</evidence>
<keyword evidence="3" id="KW-0444">Lipid biosynthesis</keyword>
<evidence type="ECO:0000256" key="8">
    <source>
        <dbReference type="ARBA" id="ARBA00023098"/>
    </source>
</evidence>
<protein>
    <recommendedName>
        <fullName evidence="13">cardiolipin synthase (CMP-forming)</fullName>
        <ecNumber evidence="13">2.7.8.41</ecNumber>
    </recommendedName>
</protein>
<evidence type="ECO:0000256" key="14">
    <source>
        <dbReference type="ARBA" id="ARBA00047433"/>
    </source>
</evidence>
<evidence type="ECO:0000313" key="16">
    <source>
        <dbReference type="EMBL" id="JAP82588.1"/>
    </source>
</evidence>
<accession>A0A131YVD7</accession>
<evidence type="ECO:0000256" key="5">
    <source>
        <dbReference type="ARBA" id="ARBA00022692"/>
    </source>
</evidence>
<feature type="transmembrane region" description="Helical" evidence="15">
    <location>
        <begin position="288"/>
        <end position="307"/>
    </location>
</feature>
<evidence type="ECO:0000256" key="10">
    <source>
        <dbReference type="ARBA" id="ARBA00023136"/>
    </source>
</evidence>
<feature type="transmembrane region" description="Helical" evidence="15">
    <location>
        <begin position="192"/>
        <end position="216"/>
    </location>
</feature>
<dbReference type="EMBL" id="GEDV01005969">
    <property type="protein sequence ID" value="JAP82588.1"/>
    <property type="molecule type" value="Transcribed_RNA"/>
</dbReference>
<dbReference type="GO" id="GO:0005743">
    <property type="term" value="C:mitochondrial inner membrane"/>
    <property type="evidence" value="ECO:0007669"/>
    <property type="project" value="UniProtKB-SubCell"/>
</dbReference>
<dbReference type="InterPro" id="IPR050324">
    <property type="entry name" value="CDP-alcohol_PTase-I"/>
</dbReference>
<dbReference type="PANTHER" id="PTHR14269">
    <property type="entry name" value="CDP-DIACYLGLYCEROL--GLYCEROL-3-PHOSPHATE 3-PHOSPHATIDYLTRANSFERASE-RELATED"/>
    <property type="match status" value="1"/>
</dbReference>
<comment type="similarity">
    <text evidence="2">Belongs to the CDP-alcohol phosphatidyltransferase class-I family.</text>
</comment>
<evidence type="ECO:0000256" key="15">
    <source>
        <dbReference type="SAM" id="Phobius"/>
    </source>
</evidence>
<comment type="subcellular location">
    <subcellularLocation>
        <location evidence="1">Mitochondrion inner membrane</location>
        <topology evidence="1">Multi-pass membrane protein</topology>
    </subcellularLocation>
</comment>
<dbReference type="InterPro" id="IPR043130">
    <property type="entry name" value="CDP-OH_PTrfase_TM_dom"/>
</dbReference>
<comment type="catalytic activity">
    <reaction evidence="14">
        <text>a CDP-1,2-diacyl-sn-glycerol + a 1,2-diacyl-sn-glycero-3-phospho-(1'-sn-glycerol) = a cardiolipin + CMP + H(+)</text>
        <dbReference type="Rhea" id="RHEA:32931"/>
        <dbReference type="ChEBI" id="CHEBI:15378"/>
        <dbReference type="ChEBI" id="CHEBI:58332"/>
        <dbReference type="ChEBI" id="CHEBI:60377"/>
        <dbReference type="ChEBI" id="CHEBI:62237"/>
        <dbReference type="ChEBI" id="CHEBI:64716"/>
        <dbReference type="EC" id="2.7.8.41"/>
    </reaction>
</comment>
<dbReference type="PANTHER" id="PTHR14269:SF60">
    <property type="entry name" value="CARDIOLIPIN SYNTHASE (CMP-FORMING)"/>
    <property type="match status" value="1"/>
</dbReference>
<keyword evidence="11" id="KW-0594">Phospholipid biosynthesis</keyword>
<keyword evidence="10 15" id="KW-0472">Membrane</keyword>
<evidence type="ECO:0000256" key="3">
    <source>
        <dbReference type="ARBA" id="ARBA00022516"/>
    </source>
</evidence>
<evidence type="ECO:0000256" key="4">
    <source>
        <dbReference type="ARBA" id="ARBA00022679"/>
    </source>
</evidence>
<keyword evidence="4" id="KW-0808">Transferase</keyword>
<proteinExistence type="inferred from homology"/>
<evidence type="ECO:0000256" key="6">
    <source>
        <dbReference type="ARBA" id="ARBA00022792"/>
    </source>
</evidence>
<evidence type="ECO:0000256" key="7">
    <source>
        <dbReference type="ARBA" id="ARBA00022989"/>
    </source>
</evidence>
<keyword evidence="12" id="KW-1208">Phospholipid metabolism</keyword>
<dbReference type="Pfam" id="PF01066">
    <property type="entry name" value="CDP-OH_P_transf"/>
    <property type="match status" value="1"/>
</dbReference>
<dbReference type="GO" id="GO:0032049">
    <property type="term" value="P:cardiolipin biosynthetic process"/>
    <property type="evidence" value="ECO:0007669"/>
    <property type="project" value="TreeGrafter"/>
</dbReference>
<evidence type="ECO:0000256" key="11">
    <source>
        <dbReference type="ARBA" id="ARBA00023209"/>
    </source>
</evidence>
<feature type="transmembrane region" description="Helical" evidence="15">
    <location>
        <begin position="263"/>
        <end position="282"/>
    </location>
</feature>
<keyword evidence="6" id="KW-0999">Mitochondrion inner membrane</keyword>
<keyword evidence="7 15" id="KW-1133">Transmembrane helix</keyword>
<evidence type="ECO:0000256" key="13">
    <source>
        <dbReference type="ARBA" id="ARBA00039001"/>
    </source>
</evidence>
<evidence type="ECO:0000256" key="12">
    <source>
        <dbReference type="ARBA" id="ARBA00023264"/>
    </source>
</evidence>
<dbReference type="Gene3D" id="1.20.120.1760">
    <property type="match status" value="1"/>
</dbReference>
<keyword evidence="9" id="KW-0496">Mitochondrion</keyword>
<reference evidence="16" key="1">
    <citation type="journal article" date="2016" name="Ticks Tick Borne Dis.">
        <title>De novo assembly and annotation of the salivary gland transcriptome of Rhipicephalus appendiculatus male and female ticks during blood feeding.</title>
        <authorList>
            <person name="de Castro M.H."/>
            <person name="de Klerk D."/>
            <person name="Pienaar R."/>
            <person name="Latif A.A."/>
            <person name="Rees D.J."/>
            <person name="Mans B.J."/>
        </authorList>
    </citation>
    <scope>NUCLEOTIDE SEQUENCE</scope>
    <source>
        <tissue evidence="16">Salivary glands</tissue>
    </source>
</reference>